<evidence type="ECO:0000259" key="3">
    <source>
        <dbReference type="Pfam" id="PF00817"/>
    </source>
</evidence>
<dbReference type="GO" id="GO:0006281">
    <property type="term" value="P:DNA repair"/>
    <property type="evidence" value="ECO:0007669"/>
    <property type="project" value="InterPro"/>
</dbReference>
<keyword evidence="1" id="KW-0227">DNA damage</keyword>
<dbReference type="CDD" id="cd03468">
    <property type="entry name" value="PolY_like"/>
    <property type="match status" value="1"/>
</dbReference>
<evidence type="ECO:0000313" key="4">
    <source>
        <dbReference type="EMBL" id="OYX34081.1"/>
    </source>
</evidence>
<dbReference type="InterPro" id="IPR001126">
    <property type="entry name" value="UmuC"/>
</dbReference>
<name>A0A258FNK8_9CAUL</name>
<dbReference type="PANTHER" id="PTHR35369:SF2">
    <property type="entry name" value="BLR3025 PROTEIN"/>
    <property type="match status" value="1"/>
</dbReference>
<reference evidence="4 5" key="1">
    <citation type="submission" date="2017-03" db="EMBL/GenBank/DDBJ databases">
        <title>Lifting the veil on microbial sulfur biogeochemistry in mining wastewaters.</title>
        <authorList>
            <person name="Kantor R.S."/>
            <person name="Colenbrander Nelson T."/>
            <person name="Marshall S."/>
            <person name="Bennett D."/>
            <person name="Apte S."/>
            <person name="Camacho D."/>
            <person name="Thomas B.C."/>
            <person name="Warren L.A."/>
            <person name="Banfield J.F."/>
        </authorList>
    </citation>
    <scope>NUCLEOTIDE SEQUENCE [LARGE SCALE GENOMIC DNA]</scope>
    <source>
        <strain evidence="4">32-69-9</strain>
    </source>
</reference>
<evidence type="ECO:0000256" key="2">
    <source>
        <dbReference type="SAM" id="MobiDB-lite"/>
    </source>
</evidence>
<gene>
    <name evidence="4" type="ORF">B7Z01_07000</name>
</gene>
<dbReference type="EMBL" id="NCEB01000011">
    <property type="protein sequence ID" value="OYX34081.1"/>
    <property type="molecule type" value="Genomic_DNA"/>
</dbReference>
<comment type="caution">
    <text evidence="4">The sequence shown here is derived from an EMBL/GenBank/DDBJ whole genome shotgun (WGS) entry which is preliminary data.</text>
</comment>
<dbReference type="SUPFAM" id="SSF56672">
    <property type="entry name" value="DNA/RNA polymerases"/>
    <property type="match status" value="1"/>
</dbReference>
<dbReference type="Proteomes" id="UP000215595">
    <property type="component" value="Unassembled WGS sequence"/>
</dbReference>
<sequence length="571" mass="61902">MRRIVSVWLIDWPVTVMARSAGHTQPEKKSPLIPAKAETQSFRGDRVAGIGEASNSKDRSPKALGPRFRGDEREEEKPVALILKTARGAILHALNPAARGLGLSRGQTQADALAMIPNLDCRPADPEADARALEALAVWAERWSPSVSLDPSGGGLEGLFLDVTGAAHLFGGEAALIAQIERRLAGAGARARAAIAPTPGAAWALARWGTTGRIAGEDVRALLAPLAVEALRIDAATLRQARRFGLKTIGDLYPMPRAGLARRFRDADGAGLVRRLDQALGLTAEALIPVRAPAKYRGWEAYAEPLTDTAGIEARLPGLAEALSRSLERDGQGARILTLTAFRVDGRAGEVSVRMGRASRESSVWMRLFRETGIDRIDPGFGIDALMLSAEVAEPLSAHQVEMGQEAAALQAEGLAALIDRLSARLGEDAVRVASPAGSWLPERAERWRPALAKAPPPPEGPLDHGRARPLMLLDPPEPVEAIAELPDGAPARFTWRRVTRRVSRADGPERLSPEWWRPAGGRAARTRDYYRIEDDQGLRYWLFREGLYGPEYTGAPDERAPSWWMHGMFP</sequence>
<proteinExistence type="predicted"/>
<dbReference type="InterPro" id="IPR043502">
    <property type="entry name" value="DNA/RNA_pol_sf"/>
</dbReference>
<dbReference type="AlphaFoldDB" id="A0A258FNK8"/>
<feature type="domain" description="UmuC" evidence="3">
    <location>
        <begin position="75"/>
        <end position="205"/>
    </location>
</feature>
<accession>A0A258FNK8</accession>
<protein>
    <recommendedName>
        <fullName evidence="3">UmuC domain-containing protein</fullName>
    </recommendedName>
</protein>
<dbReference type="InterPro" id="IPR050356">
    <property type="entry name" value="SulA_CellDiv_inhibitor"/>
</dbReference>
<evidence type="ECO:0000256" key="1">
    <source>
        <dbReference type="ARBA" id="ARBA00022763"/>
    </source>
</evidence>
<dbReference type="Pfam" id="PF00817">
    <property type="entry name" value="IMS"/>
    <property type="match status" value="1"/>
</dbReference>
<organism evidence="4 5">
    <name type="scientific">Brevundimonas subvibrioides</name>
    <dbReference type="NCBI Taxonomy" id="74313"/>
    <lineage>
        <taxon>Bacteria</taxon>
        <taxon>Pseudomonadati</taxon>
        <taxon>Pseudomonadota</taxon>
        <taxon>Alphaproteobacteria</taxon>
        <taxon>Caulobacterales</taxon>
        <taxon>Caulobacteraceae</taxon>
        <taxon>Brevundimonas</taxon>
    </lineage>
</organism>
<feature type="region of interest" description="Disordered" evidence="2">
    <location>
        <begin position="21"/>
        <end position="72"/>
    </location>
</feature>
<dbReference type="PANTHER" id="PTHR35369">
    <property type="entry name" value="BLR3025 PROTEIN-RELATED"/>
    <property type="match status" value="1"/>
</dbReference>
<evidence type="ECO:0000313" key="5">
    <source>
        <dbReference type="Proteomes" id="UP000215595"/>
    </source>
</evidence>